<evidence type="ECO:0000256" key="1">
    <source>
        <dbReference type="SAM" id="Phobius"/>
    </source>
</evidence>
<feature type="transmembrane region" description="Helical" evidence="1">
    <location>
        <begin position="20"/>
        <end position="38"/>
    </location>
</feature>
<organism evidence="2 3">
    <name type="scientific">Anaerocolumna aminovalerica</name>
    <dbReference type="NCBI Taxonomy" id="1527"/>
    <lineage>
        <taxon>Bacteria</taxon>
        <taxon>Bacillati</taxon>
        <taxon>Bacillota</taxon>
        <taxon>Clostridia</taxon>
        <taxon>Lachnospirales</taxon>
        <taxon>Lachnospiraceae</taxon>
        <taxon>Anaerocolumna</taxon>
    </lineage>
</organism>
<name>A0A1I5BLK7_9FIRM</name>
<keyword evidence="1" id="KW-0472">Membrane</keyword>
<proteinExistence type="predicted"/>
<dbReference type="EMBL" id="FOWD01000001">
    <property type="protein sequence ID" value="SFN75593.1"/>
    <property type="molecule type" value="Genomic_DNA"/>
</dbReference>
<dbReference type="AlphaFoldDB" id="A0A1I5BLK7"/>
<evidence type="ECO:0008006" key="4">
    <source>
        <dbReference type="Google" id="ProtNLM"/>
    </source>
</evidence>
<dbReference type="STRING" id="1527.SAMN04489757_10182"/>
<dbReference type="RefSeq" id="WP_242960772.1">
    <property type="nucleotide sequence ID" value="NZ_BAABFM010000003.1"/>
</dbReference>
<reference evidence="2 3" key="1">
    <citation type="submission" date="2016-10" db="EMBL/GenBank/DDBJ databases">
        <authorList>
            <person name="de Groot N.N."/>
        </authorList>
    </citation>
    <scope>NUCLEOTIDE SEQUENCE [LARGE SCALE GENOMIC DNA]</scope>
    <source>
        <strain evidence="2 3">DSM 1283</strain>
    </source>
</reference>
<accession>A0A1I5BLK7</accession>
<evidence type="ECO:0000313" key="2">
    <source>
        <dbReference type="EMBL" id="SFN75593.1"/>
    </source>
</evidence>
<keyword evidence="1" id="KW-1133">Transmembrane helix</keyword>
<feature type="transmembrane region" description="Helical" evidence="1">
    <location>
        <begin position="44"/>
        <end position="60"/>
    </location>
</feature>
<evidence type="ECO:0000313" key="3">
    <source>
        <dbReference type="Proteomes" id="UP000198806"/>
    </source>
</evidence>
<gene>
    <name evidence="2" type="ORF">SAMN04489757_10182</name>
</gene>
<keyword evidence="1" id="KW-0812">Transmembrane</keyword>
<dbReference type="Proteomes" id="UP000198806">
    <property type="component" value="Unassembled WGS sequence"/>
</dbReference>
<sequence length="133" mass="16113">MNFNNRFRNFMMGRYGVDQLNKFLLGLGLIIMIISMFFPNIITYNLALILIIICYFRMFSRNHAKRYKENNIYLDYKNRFLSIFKKLKYNSEQRRKYHIYKCPTCSQKIRIPKGKGKICITCPKCHAEFIRRS</sequence>
<keyword evidence="3" id="KW-1185">Reference proteome</keyword>
<protein>
    <recommendedName>
        <fullName evidence="4">Zn-finger containing protein</fullName>
    </recommendedName>
</protein>